<protein>
    <recommendedName>
        <fullName evidence="4">DED domain-containing protein</fullName>
    </recommendedName>
</protein>
<keyword evidence="1" id="KW-0053">Apoptosis</keyword>
<reference evidence="5" key="1">
    <citation type="submission" date="2023-01" db="EMBL/GenBank/DDBJ databases">
        <title>Genome assembly of the deep-sea coral Lophelia pertusa.</title>
        <authorList>
            <person name="Herrera S."/>
            <person name="Cordes E."/>
        </authorList>
    </citation>
    <scope>NUCLEOTIDE SEQUENCE</scope>
    <source>
        <strain evidence="5">USNM1676648</strain>
        <tissue evidence="5">Polyp</tissue>
    </source>
</reference>
<dbReference type="PANTHER" id="PTHR48169:SF7">
    <property type="entry name" value="CASPASE 10"/>
    <property type="match status" value="1"/>
</dbReference>
<dbReference type="InterPro" id="IPR001875">
    <property type="entry name" value="DED_dom"/>
</dbReference>
<feature type="region of interest" description="Disordered" evidence="2">
    <location>
        <begin position="332"/>
        <end position="354"/>
    </location>
</feature>
<feature type="compositionally biased region" description="Polar residues" evidence="2">
    <location>
        <begin position="333"/>
        <end position="344"/>
    </location>
</feature>
<name>A0A9W9YXQ3_9CNID</name>
<keyword evidence="3" id="KW-1133">Transmembrane helix</keyword>
<dbReference type="Proteomes" id="UP001163046">
    <property type="component" value="Unassembled WGS sequence"/>
</dbReference>
<keyword evidence="3" id="KW-0812">Transmembrane</keyword>
<feature type="transmembrane region" description="Helical" evidence="3">
    <location>
        <begin position="201"/>
        <end position="222"/>
    </location>
</feature>
<evidence type="ECO:0000256" key="2">
    <source>
        <dbReference type="SAM" id="MobiDB-lite"/>
    </source>
</evidence>
<dbReference type="InterPro" id="IPR011029">
    <property type="entry name" value="DEATH-like_dom_sf"/>
</dbReference>
<gene>
    <name evidence="5" type="ORF">OS493_035139</name>
</gene>
<dbReference type="AlphaFoldDB" id="A0A9W9YXQ3"/>
<keyword evidence="6" id="KW-1185">Reference proteome</keyword>
<evidence type="ECO:0000313" key="5">
    <source>
        <dbReference type="EMBL" id="KAJ7369968.1"/>
    </source>
</evidence>
<organism evidence="5 6">
    <name type="scientific">Desmophyllum pertusum</name>
    <dbReference type="NCBI Taxonomy" id="174260"/>
    <lineage>
        <taxon>Eukaryota</taxon>
        <taxon>Metazoa</taxon>
        <taxon>Cnidaria</taxon>
        <taxon>Anthozoa</taxon>
        <taxon>Hexacorallia</taxon>
        <taxon>Scleractinia</taxon>
        <taxon>Caryophylliina</taxon>
        <taxon>Caryophylliidae</taxon>
        <taxon>Desmophyllum</taxon>
    </lineage>
</organism>
<sequence length="354" mass="39341">MTTIRLNPFPILLNNLSNELEDKDLQNLKNVCAQFIPGGQREKVKDGWDVFNILQRQNVIGGEPEKIATLLSIIKELRRRDLDRMIKRHIQEHYEQPEMILKSVYTETASSEPKIAYSTRRIQSQQSEDEQRSSSPCCVVNCLCCKVGCYSNRCCTLICCCVGMAIVFAFFAAVAVLSWYADIPEVTHYLNSKDDLRKAGPYVTGALGFFALCCALCGICVVRRDSTYNNDTYSGNQDNVSIQATGGYTSTRTSASVSPVLTREGSFNTYTSNPITASCSLSSSVGASALPHPPPPRELAYSPIPQESNTVQDGLHKHVIVVQEDDNVKFFTPRSSRQSSATTMRNEEDGQEEF</sequence>
<dbReference type="Gene3D" id="1.10.533.10">
    <property type="entry name" value="Death Domain, Fas"/>
    <property type="match status" value="1"/>
</dbReference>
<dbReference type="PANTHER" id="PTHR48169">
    <property type="entry name" value="DED DOMAIN-CONTAINING PROTEIN"/>
    <property type="match status" value="1"/>
</dbReference>
<proteinExistence type="predicted"/>
<evidence type="ECO:0000259" key="4">
    <source>
        <dbReference type="PROSITE" id="PS50168"/>
    </source>
</evidence>
<dbReference type="OrthoDB" id="100767at2759"/>
<comment type="caution">
    <text evidence="5">The sequence shown here is derived from an EMBL/GenBank/DDBJ whole genome shotgun (WGS) entry which is preliminary data.</text>
</comment>
<dbReference type="PROSITE" id="PS50168">
    <property type="entry name" value="DED"/>
    <property type="match status" value="1"/>
</dbReference>
<dbReference type="EMBL" id="MU826877">
    <property type="protein sequence ID" value="KAJ7369968.1"/>
    <property type="molecule type" value="Genomic_DNA"/>
</dbReference>
<keyword evidence="3" id="KW-0472">Membrane</keyword>
<evidence type="ECO:0000313" key="6">
    <source>
        <dbReference type="Proteomes" id="UP001163046"/>
    </source>
</evidence>
<evidence type="ECO:0000256" key="1">
    <source>
        <dbReference type="ARBA" id="ARBA00022703"/>
    </source>
</evidence>
<dbReference type="SUPFAM" id="SSF47986">
    <property type="entry name" value="DEATH domain"/>
    <property type="match status" value="1"/>
</dbReference>
<dbReference type="Pfam" id="PF01335">
    <property type="entry name" value="DED"/>
    <property type="match status" value="1"/>
</dbReference>
<evidence type="ECO:0000256" key="3">
    <source>
        <dbReference type="SAM" id="Phobius"/>
    </source>
</evidence>
<feature type="domain" description="DED" evidence="4">
    <location>
        <begin position="8"/>
        <end position="88"/>
    </location>
</feature>
<dbReference type="SMART" id="SM00031">
    <property type="entry name" value="DED"/>
    <property type="match status" value="1"/>
</dbReference>
<feature type="transmembrane region" description="Helical" evidence="3">
    <location>
        <begin position="156"/>
        <end position="181"/>
    </location>
</feature>
<dbReference type="GO" id="GO:0042981">
    <property type="term" value="P:regulation of apoptotic process"/>
    <property type="evidence" value="ECO:0007669"/>
    <property type="project" value="InterPro"/>
</dbReference>
<dbReference type="GO" id="GO:0006915">
    <property type="term" value="P:apoptotic process"/>
    <property type="evidence" value="ECO:0007669"/>
    <property type="project" value="UniProtKB-KW"/>
</dbReference>
<accession>A0A9W9YXQ3</accession>
<dbReference type="CDD" id="cd00045">
    <property type="entry name" value="DED"/>
    <property type="match status" value="1"/>
</dbReference>